<protein>
    <submittedName>
        <fullName evidence="2">Uncharacterized protein</fullName>
    </submittedName>
</protein>
<dbReference type="Proteomes" id="UP000887565">
    <property type="component" value="Unplaced"/>
</dbReference>
<dbReference type="WBParaSite" id="nRc.2.0.1.t48202-RA">
    <property type="protein sequence ID" value="nRc.2.0.1.t48202-RA"/>
    <property type="gene ID" value="nRc.2.0.1.g48202"/>
</dbReference>
<reference evidence="2" key="1">
    <citation type="submission" date="2022-11" db="UniProtKB">
        <authorList>
            <consortium name="WormBaseParasite"/>
        </authorList>
    </citation>
    <scope>IDENTIFICATION</scope>
</reference>
<proteinExistence type="predicted"/>
<evidence type="ECO:0000313" key="2">
    <source>
        <dbReference type="WBParaSite" id="nRc.2.0.1.t48202-RA"/>
    </source>
</evidence>
<accession>A0A915LBH6</accession>
<keyword evidence="1" id="KW-1185">Reference proteome</keyword>
<dbReference type="AlphaFoldDB" id="A0A915LBH6"/>
<organism evidence="1 2">
    <name type="scientific">Romanomermis culicivorax</name>
    <name type="common">Nematode worm</name>
    <dbReference type="NCBI Taxonomy" id="13658"/>
    <lineage>
        <taxon>Eukaryota</taxon>
        <taxon>Metazoa</taxon>
        <taxon>Ecdysozoa</taxon>
        <taxon>Nematoda</taxon>
        <taxon>Enoplea</taxon>
        <taxon>Dorylaimia</taxon>
        <taxon>Mermithida</taxon>
        <taxon>Mermithoidea</taxon>
        <taxon>Mermithidae</taxon>
        <taxon>Romanomermis</taxon>
    </lineage>
</organism>
<evidence type="ECO:0000313" key="1">
    <source>
        <dbReference type="Proteomes" id="UP000887565"/>
    </source>
</evidence>
<name>A0A915LBH6_ROMCU</name>
<sequence>MDIDIDIATQVKADQEREEEARCEYARREQAFQMVQGTALPLPSEPPKSQLERFLENVVSQASSNEYILGTELTSQDMYGQETTTPGSELT</sequence>